<evidence type="ECO:0000313" key="1">
    <source>
        <dbReference type="EMBL" id="KAJ9119028.1"/>
    </source>
</evidence>
<dbReference type="Proteomes" id="UP001243375">
    <property type="component" value="Unassembled WGS sequence"/>
</dbReference>
<organism evidence="1 2">
    <name type="scientific">Naganishia vaughanmartiniae</name>
    <dbReference type="NCBI Taxonomy" id="1424756"/>
    <lineage>
        <taxon>Eukaryota</taxon>
        <taxon>Fungi</taxon>
        <taxon>Dikarya</taxon>
        <taxon>Basidiomycota</taxon>
        <taxon>Agaricomycotina</taxon>
        <taxon>Tremellomycetes</taxon>
        <taxon>Filobasidiales</taxon>
        <taxon>Filobasidiaceae</taxon>
        <taxon>Naganishia</taxon>
    </lineage>
</organism>
<proteinExistence type="predicted"/>
<keyword evidence="2" id="KW-1185">Reference proteome</keyword>
<name>A0ACC2X5N1_9TREE</name>
<accession>A0ACC2X5N1</accession>
<evidence type="ECO:0000313" key="2">
    <source>
        <dbReference type="Proteomes" id="UP001243375"/>
    </source>
</evidence>
<protein>
    <submittedName>
        <fullName evidence="1">Uncharacterized protein</fullName>
    </submittedName>
</protein>
<sequence>MLVTFSSIALGASSVHLYRQLQPTTSPSNPFLRMSPLLVIILNLVSFVSSGLMRREPKLYYRVPAFQLGSGLQATMTDENEGLKNWLEGKEGGVEPIGNVLDYDGCGVLPLLTGLFVFEVWRKSWTKPQLDERDLPQLPQRNRAQAIASEETNGMSHEQNFEDPLWQKKDEDGNPEKQFGPLGLLVHVWKPSLPTVIYGMILTAIATGLQFLPLLMDRQIIVLFEDGSIKTPEGRQWGYLMCFGASGLRIASFVVSNYTDFLENYLLHGRVRIKMEQMLYGKLLRSYDTQYTASTTNQEAAKGADKEKKTQLVTLFGNDMQQICIFAAPLALVIMLLPIVRYYTRSVYRMSRRIPAERDKRVSVIRELIQNIKAIKLNAWEDAFEQKATLARERELKAIKTSKLAEAVLSTLEHWIPILAICLAYILHVVVRGEPFPPSTALIAQRTFAEALKSLLKTPKIINCVLSMRISCERLCDYLNEPEIHSYRSDTSSVGFRRVSATWHCPLYSDDAPMSFKLDSMSFAFCPNSLNIVAGPTGSGKTLLLLSILGEAKILDGSIDAPRSTRDAIAGLGYRGSIADAATRARWLQPSIAYTPQTAYIEHGTIRDNIIFGQVFWEERYNQVLQACSLVDDLATLADGDMTELSTDTLSGGQQSRINLARSLYSRAQVMLLDDPLSAVDEKTAKHILEHALTGALVKGRTVILVTHKLSLCASKADRVVVLCNGRIAETLQPRHMERTAWMHLEEIAAETDIADRDSYIKENPETKPTYQLVKDEERKIGLSARRHLLSILVTAGGLGLWALILVSLIINEFLAIYHTAWTASWSSHENSHGDNYYALGSFVITLSRGIMMFFSAAVIVHAFTWRASAIMHRRLLSAFLAAPLQTMQTIPSGRFLNRFATDMEYFDLNLAYLTQTSLRMFFSIVGRFVSTTIQVPALLWVILAVLPILFSSQARLAKFLSDAKKLNAIWNSPLLTMINDSEHAVTVIRAFGAGEASAARMRLFQTQKRMAGLMEYSAWLLSR</sequence>
<reference evidence="1" key="1">
    <citation type="submission" date="2023-04" db="EMBL/GenBank/DDBJ databases">
        <title>Draft Genome sequencing of Naganishia species isolated from polar environments using Oxford Nanopore Technology.</title>
        <authorList>
            <person name="Leo P."/>
            <person name="Venkateswaran K."/>
        </authorList>
    </citation>
    <scope>NUCLEOTIDE SEQUENCE</scope>
    <source>
        <strain evidence="1">MNA-CCFEE 5425</strain>
    </source>
</reference>
<comment type="caution">
    <text evidence="1">The sequence shown here is derived from an EMBL/GenBank/DDBJ whole genome shotgun (WGS) entry which is preliminary data.</text>
</comment>
<dbReference type="EMBL" id="JASBWU010000009">
    <property type="protein sequence ID" value="KAJ9119028.1"/>
    <property type="molecule type" value="Genomic_DNA"/>
</dbReference>
<gene>
    <name evidence="1" type="ORF">QFC22_003518</name>
</gene>